<evidence type="ECO:0000256" key="1">
    <source>
        <dbReference type="SAM" id="SignalP"/>
    </source>
</evidence>
<organism evidence="2 3">
    <name type="scientific">Microthyrium microscopicum</name>
    <dbReference type="NCBI Taxonomy" id="703497"/>
    <lineage>
        <taxon>Eukaryota</taxon>
        <taxon>Fungi</taxon>
        <taxon>Dikarya</taxon>
        <taxon>Ascomycota</taxon>
        <taxon>Pezizomycotina</taxon>
        <taxon>Dothideomycetes</taxon>
        <taxon>Dothideomycetes incertae sedis</taxon>
        <taxon>Microthyriales</taxon>
        <taxon>Microthyriaceae</taxon>
        <taxon>Microthyrium</taxon>
    </lineage>
</organism>
<accession>A0A6A6ULN3</accession>
<gene>
    <name evidence="2" type="ORF">BT63DRAFT_437754</name>
</gene>
<evidence type="ECO:0000313" key="3">
    <source>
        <dbReference type="Proteomes" id="UP000799302"/>
    </source>
</evidence>
<keyword evidence="1" id="KW-0732">Signal</keyword>
<evidence type="ECO:0008006" key="4">
    <source>
        <dbReference type="Google" id="ProtNLM"/>
    </source>
</evidence>
<feature type="chain" id="PRO_5025631639" description="Ecp2 effector protein domain-containing protein" evidence="1">
    <location>
        <begin position="16"/>
        <end position="204"/>
    </location>
</feature>
<protein>
    <recommendedName>
        <fullName evidence="4">Ecp2 effector protein domain-containing protein</fullName>
    </recommendedName>
</protein>
<dbReference type="EMBL" id="MU004232">
    <property type="protein sequence ID" value="KAF2671814.1"/>
    <property type="molecule type" value="Genomic_DNA"/>
</dbReference>
<name>A0A6A6ULN3_9PEZI</name>
<dbReference type="AlphaFoldDB" id="A0A6A6ULN3"/>
<sequence>MKISIPLVFAAVATALHIPTTPSQTTTSLAREQTLLEELSNQTTTTKPLQPRAALIGYGWKCHNDTRIKDDDRRHLEWCIKDLFHRGTLGHKGLCVVWHGEMDPVCERGPVKVAMRKLAISPPDMGGSLSPSCTLIAKTLQTIYNRCGLRGGSMGAMPWHLPGHTLDLVVSYGTEWPKNPNPIVDFHNGVVPNNGEIQGSTWAE</sequence>
<evidence type="ECO:0000313" key="2">
    <source>
        <dbReference type="EMBL" id="KAF2671814.1"/>
    </source>
</evidence>
<dbReference type="Proteomes" id="UP000799302">
    <property type="component" value="Unassembled WGS sequence"/>
</dbReference>
<proteinExistence type="predicted"/>
<reference evidence="2" key="1">
    <citation type="journal article" date="2020" name="Stud. Mycol.">
        <title>101 Dothideomycetes genomes: a test case for predicting lifestyles and emergence of pathogens.</title>
        <authorList>
            <person name="Haridas S."/>
            <person name="Albert R."/>
            <person name="Binder M."/>
            <person name="Bloem J."/>
            <person name="Labutti K."/>
            <person name="Salamov A."/>
            <person name="Andreopoulos B."/>
            <person name="Baker S."/>
            <person name="Barry K."/>
            <person name="Bills G."/>
            <person name="Bluhm B."/>
            <person name="Cannon C."/>
            <person name="Castanera R."/>
            <person name="Culley D."/>
            <person name="Daum C."/>
            <person name="Ezra D."/>
            <person name="Gonzalez J."/>
            <person name="Henrissat B."/>
            <person name="Kuo A."/>
            <person name="Liang C."/>
            <person name="Lipzen A."/>
            <person name="Lutzoni F."/>
            <person name="Magnuson J."/>
            <person name="Mondo S."/>
            <person name="Nolan M."/>
            <person name="Ohm R."/>
            <person name="Pangilinan J."/>
            <person name="Park H.-J."/>
            <person name="Ramirez L."/>
            <person name="Alfaro M."/>
            <person name="Sun H."/>
            <person name="Tritt A."/>
            <person name="Yoshinaga Y."/>
            <person name="Zwiers L.-H."/>
            <person name="Turgeon B."/>
            <person name="Goodwin S."/>
            <person name="Spatafora J."/>
            <person name="Crous P."/>
            <person name="Grigoriev I."/>
        </authorList>
    </citation>
    <scope>NUCLEOTIDE SEQUENCE</scope>
    <source>
        <strain evidence="2">CBS 115976</strain>
    </source>
</reference>
<keyword evidence="3" id="KW-1185">Reference proteome</keyword>
<feature type="signal peptide" evidence="1">
    <location>
        <begin position="1"/>
        <end position="15"/>
    </location>
</feature>